<dbReference type="AlphaFoldDB" id="A0A9Q4FIH1"/>
<dbReference type="EMBL" id="WKAE01000188">
    <property type="protein sequence ID" value="MCF5630893.1"/>
    <property type="molecule type" value="Genomic_DNA"/>
</dbReference>
<feature type="compositionally biased region" description="Basic and acidic residues" evidence="1">
    <location>
        <begin position="10"/>
        <end position="23"/>
    </location>
</feature>
<proteinExistence type="predicted"/>
<organism evidence="2 3">
    <name type="scientific">Pseudomonas syringae</name>
    <dbReference type="NCBI Taxonomy" id="317"/>
    <lineage>
        <taxon>Bacteria</taxon>
        <taxon>Pseudomonadati</taxon>
        <taxon>Pseudomonadota</taxon>
        <taxon>Gammaproteobacteria</taxon>
        <taxon>Pseudomonadales</taxon>
        <taxon>Pseudomonadaceae</taxon>
        <taxon>Pseudomonas</taxon>
    </lineage>
</organism>
<name>A0A9Q4FIH1_PSESX</name>
<dbReference type="Proteomes" id="UP000814010">
    <property type="component" value="Unassembled WGS sequence"/>
</dbReference>
<accession>A0A9Q4FIH1</accession>
<sequence>CSSMIKKRGEHPDDQAQDTDKPDQPPATTP</sequence>
<comment type="caution">
    <text evidence="2">The sequence shown here is derived from an EMBL/GenBank/DDBJ whole genome shotgun (WGS) entry which is preliminary data.</text>
</comment>
<feature type="region of interest" description="Disordered" evidence="1">
    <location>
        <begin position="1"/>
        <end position="30"/>
    </location>
</feature>
<evidence type="ECO:0000313" key="3">
    <source>
        <dbReference type="Proteomes" id="UP000814010"/>
    </source>
</evidence>
<protein>
    <submittedName>
        <fullName evidence="2">Sec-independent protein translocase subunit TatC</fullName>
    </submittedName>
</protein>
<evidence type="ECO:0000256" key="1">
    <source>
        <dbReference type="SAM" id="MobiDB-lite"/>
    </source>
</evidence>
<gene>
    <name evidence="2" type="ORF">GIV53_16605</name>
</gene>
<feature type="non-terminal residue" evidence="2">
    <location>
        <position position="1"/>
    </location>
</feature>
<reference evidence="2" key="1">
    <citation type="submission" date="2019-11" db="EMBL/GenBank/DDBJ databases">
        <title>Epiphytic Pseudomonas syringae from cherry orchards.</title>
        <authorList>
            <person name="Hulin M.T."/>
        </authorList>
    </citation>
    <scope>NUCLEOTIDE SEQUENCE</scope>
    <source>
        <strain evidence="2">PA-2-5E</strain>
    </source>
</reference>
<evidence type="ECO:0000313" key="2">
    <source>
        <dbReference type="EMBL" id="MCF5630893.1"/>
    </source>
</evidence>